<proteinExistence type="predicted"/>
<dbReference type="Proteomes" id="UP000279259">
    <property type="component" value="Unassembled WGS sequence"/>
</dbReference>
<keyword evidence="3" id="KW-1185">Reference proteome</keyword>
<feature type="region of interest" description="Disordered" evidence="1">
    <location>
        <begin position="1"/>
        <end position="72"/>
    </location>
</feature>
<name>A0A427YK63_9TREE</name>
<accession>A0A427YK63</accession>
<sequence length="291" mass="31669">MSQNEPSQAHGTDRSGDQSGGGTLDVGVTVVHSVFANLTPPGSSEEGSACGHEEGQDSTSLHGEIAAEVEQDERLIHQLLEHLSVGAPGEEQQGSSSSTSAGPRLIGVSDLVSALKTISDHIQQADPTPSGESNNEARVYAWLETENGKLTGIKSLADFSTTSKWDDTKWCAGFERELKTRIALDQDQFTRWKQHYTKKPAEVETWWSTRVLAGVKATWGDRGPADEKITFVLKTQKDFLDDLADKTKDGDHQVKFVTNAYNADVDSDDEDETTCKTYLPSRVLRAGMDGV</sequence>
<gene>
    <name evidence="2" type="ORF">EHS25_009787</name>
</gene>
<dbReference type="AlphaFoldDB" id="A0A427YK63"/>
<reference evidence="2 3" key="1">
    <citation type="submission" date="2018-11" db="EMBL/GenBank/DDBJ databases">
        <title>Genome sequence of Saitozyma podzolica DSM 27192.</title>
        <authorList>
            <person name="Aliyu H."/>
            <person name="Gorte O."/>
            <person name="Ochsenreither K."/>
        </authorList>
    </citation>
    <scope>NUCLEOTIDE SEQUENCE [LARGE SCALE GENOMIC DNA]</scope>
    <source>
        <strain evidence="2 3">DSM 27192</strain>
    </source>
</reference>
<comment type="caution">
    <text evidence="2">The sequence shown here is derived from an EMBL/GenBank/DDBJ whole genome shotgun (WGS) entry which is preliminary data.</text>
</comment>
<feature type="compositionally biased region" description="Polar residues" evidence="1">
    <location>
        <begin position="1"/>
        <end position="10"/>
    </location>
</feature>
<evidence type="ECO:0000313" key="3">
    <source>
        <dbReference type="Proteomes" id="UP000279259"/>
    </source>
</evidence>
<evidence type="ECO:0000313" key="2">
    <source>
        <dbReference type="EMBL" id="RSH91488.1"/>
    </source>
</evidence>
<dbReference type="EMBL" id="RSCD01000008">
    <property type="protein sequence ID" value="RSH91488.1"/>
    <property type="molecule type" value="Genomic_DNA"/>
</dbReference>
<evidence type="ECO:0000256" key="1">
    <source>
        <dbReference type="SAM" id="MobiDB-lite"/>
    </source>
</evidence>
<protein>
    <submittedName>
        <fullName evidence="2">Uncharacterized protein</fullName>
    </submittedName>
</protein>
<organism evidence="2 3">
    <name type="scientific">Saitozyma podzolica</name>
    <dbReference type="NCBI Taxonomy" id="1890683"/>
    <lineage>
        <taxon>Eukaryota</taxon>
        <taxon>Fungi</taxon>
        <taxon>Dikarya</taxon>
        <taxon>Basidiomycota</taxon>
        <taxon>Agaricomycotina</taxon>
        <taxon>Tremellomycetes</taxon>
        <taxon>Tremellales</taxon>
        <taxon>Trimorphomycetaceae</taxon>
        <taxon>Saitozyma</taxon>
    </lineage>
</organism>
<dbReference type="OrthoDB" id="10371463at2759"/>